<feature type="region of interest" description="Disordered" evidence="9">
    <location>
        <begin position="440"/>
        <end position="467"/>
    </location>
</feature>
<keyword evidence="8" id="KW-0175">Coiled coil</keyword>
<dbReference type="InterPro" id="IPR056142">
    <property type="entry name" value="DUF7725"/>
</dbReference>
<dbReference type="Gene3D" id="3.40.50.300">
    <property type="entry name" value="P-loop containing nucleotide triphosphate hydrolases"/>
    <property type="match status" value="1"/>
</dbReference>
<dbReference type="EMBL" id="JBFOLJ010000001">
    <property type="protein sequence ID" value="KAL2556287.1"/>
    <property type="molecule type" value="Genomic_DNA"/>
</dbReference>
<keyword evidence="6 7" id="KW-0238">DNA-binding</keyword>
<dbReference type="SUPFAM" id="SSF52540">
    <property type="entry name" value="P-loop containing nucleoside triphosphate hydrolases"/>
    <property type="match status" value="1"/>
</dbReference>
<dbReference type="GO" id="GO:0005524">
    <property type="term" value="F:ATP binding"/>
    <property type="evidence" value="ECO:0007669"/>
    <property type="project" value="UniProtKB-UniRule"/>
</dbReference>
<keyword evidence="1" id="KW-0699">rRNA-binding</keyword>
<dbReference type="FunFam" id="3.40.50.300:FF:000830">
    <property type="entry name" value="Endonuclease MutS2"/>
    <property type="match status" value="1"/>
</dbReference>
<feature type="domain" description="DNA mismatch repair proteins mutS family" evidence="10">
    <location>
        <begin position="1321"/>
        <end position="1337"/>
    </location>
</feature>
<dbReference type="PROSITE" id="PS00486">
    <property type="entry name" value="DNA_MISMATCH_REPAIR_2"/>
    <property type="match status" value="1"/>
</dbReference>
<feature type="coiled-coil region" evidence="8">
    <location>
        <begin position="134"/>
        <end position="234"/>
    </location>
</feature>
<feature type="region of interest" description="Disordered" evidence="9">
    <location>
        <begin position="543"/>
        <end position="563"/>
    </location>
</feature>
<keyword evidence="2 7" id="KW-0547">Nucleotide-binding</keyword>
<dbReference type="InterPro" id="IPR017261">
    <property type="entry name" value="DNA_mismatch_repair_MutS/MSH"/>
</dbReference>
<keyword evidence="3" id="KW-0378">Hydrolase</keyword>
<accession>A0ABD1X2T6</accession>
<dbReference type="Pfam" id="PF00488">
    <property type="entry name" value="MutS_V"/>
    <property type="match status" value="1"/>
</dbReference>
<keyword evidence="7" id="KW-0227">DNA damage</keyword>
<dbReference type="PANTHER" id="PTHR48466:SF2">
    <property type="entry name" value="OS10G0509000 PROTEIN"/>
    <property type="match status" value="1"/>
</dbReference>
<dbReference type="GO" id="GO:0006281">
    <property type="term" value="P:DNA repair"/>
    <property type="evidence" value="ECO:0007669"/>
    <property type="project" value="UniProtKB-KW"/>
</dbReference>
<protein>
    <recommendedName>
        <fullName evidence="7">DNA mismatch repair protein</fullName>
    </recommendedName>
</protein>
<reference evidence="12" key="1">
    <citation type="submission" date="2024-07" db="EMBL/GenBank/DDBJ databases">
        <title>Two chromosome-level genome assemblies of Korean endemic species Abeliophyllum distichum and Forsythia ovata (Oleaceae).</title>
        <authorList>
            <person name="Jang H."/>
        </authorList>
    </citation>
    <scope>NUCLEOTIDE SEQUENCE [LARGE SCALE GENOMIC DNA]</scope>
</reference>
<keyword evidence="7" id="KW-0234">DNA repair</keyword>
<name>A0ABD1X2T6_9LAMI</name>
<evidence type="ECO:0000256" key="5">
    <source>
        <dbReference type="ARBA" id="ARBA00022884"/>
    </source>
</evidence>
<evidence type="ECO:0000256" key="7">
    <source>
        <dbReference type="PIRNR" id="PIRNR037677"/>
    </source>
</evidence>
<evidence type="ECO:0000313" key="12">
    <source>
        <dbReference type="Proteomes" id="UP001604277"/>
    </source>
</evidence>
<dbReference type="InterPro" id="IPR027417">
    <property type="entry name" value="P-loop_NTPase"/>
</dbReference>
<dbReference type="GO" id="GO:0019843">
    <property type="term" value="F:rRNA binding"/>
    <property type="evidence" value="ECO:0007669"/>
    <property type="project" value="UniProtKB-KW"/>
</dbReference>
<sequence>MEAAAGVAAAHGVSLPVSSSSMPSRKEWRAVSEQSVRSSTDVELERSNLEQSDERLIYEVQQGREPTDVDFCSIAIDGGSDNDILQQRLHTVLKQREQLQNMEIELRAQVIAKSNIMEIQSTFDAQIKEHANANIKLQEQLHKRGQQIHELERKIEEKERELNAIRLDNEAAWAKEDLLREQSKELQSYRREMDNSEAERVHHIKQIHDLQEHIQEKERQFMELQEEHRIAQEAIHFKDEQLREAQAWITRAQEMDALHSTTNQSLQAELRERTEQYNQLWLGCHRQFGELERFHLHVQQLQLELADVREKNGSVSDESHVSQTNSKDASQLGQSYGNQLEVNENGTVSGNSGSLQNGSAESASSFPAGGNVSVQADHVHGVPFAPSLLGMPPYLPPGQMSALHPFMMHQQGVPHSLQSNVTQSHFHSLSAMTSPQHWQNQQALSDGGQHMPTHNQHPLQTEPNFSRANSNYDYEVSVNGQVLHANYLDVNISQGMEPDSVVSSSNEEGQVIQSLNKGYLVGKESRQSLQQISSHFQNILQLDPPGHNNETKDKNVNPVSDHGLEGKSLVMEQPSSDVNASSSEAPNHALNFRETTKSAASGAVPSDTFVSAAQKNIYVVGKLPEISLLDERSLLACIVRTIGSGGRTRISSTLPNRLGKMLAPLNWHDYKKKYGKLDDFVASHPEFHRLKKVPSLDSAAFKAERTIFNEFAAFRTTNVTYNPSQFPQMQNQHVNGAGGVSNIKILSRPKDQMEANGFEIGQGQTVQLTVGNGMKTDNYDFPPSKFTSGGSPGTSMVGKLPTAYDLSKFQPSNSSPSLFLSSLHTPSVILDSLRVLQWDQLCDAVASFAGTSLGKQATKEQLWTLNKTYEQSVRLLEETNAAVEMHKYGAMMDFSGIDISLVKTGIQCAGRGFPVSGNEAMALVALLQFAEALQLNVKAATKEDSDWYQRFMPLSGMIMELVVSQSLIKFIQQLIDEDGSVKDSASSTLRQARDQVRFLERKLYQLLESMIRNEVKETSILEVSNIDGRWCIKSGADIRPSFEGLLLSSGSGGGSIVEPLSAVPLNDELQRAMASVAKAEAEVLVKITNKMQMDLSDIEHVFNVMIHMDTINARARYSLSFDGSCPELYLLQDKDSSLTADALPEDKTLLTSQHTQGKWTLYLPKAYHPLLLQQHRHDLRKAMKDVSNANAELRRRKQQGGNVTWKEETSLNISSLQMQVAKLKQAPPVPFDIFIARNTKVVVITGPNTGGKTICLKTVGLAAMMAKSGLYVLSSEPVKIPWFDSVFADIGDEQSLSQSLSTFSGHLKQISEIKSHSSNQSLVLLDEVGAGTNPLEGAALGMSLLESFAESGALLTIATTHHGELKTLKYSNNAFENACMEFDEVNLKPTYRILWGIPGRSNAINIAERLGIPNEILDNARALYGAASAEINEIIVDMERSKQNFDEKIHNAQHHLMLSKDLHQKLLGTRKKIVEHGIEQRYRMMQEASEAAAAARSILHKKLRKYRSFPNQPTEVMTAENNRHNSTFNDHSTSPEENETPAANGTVELMNNTMQLVAEKRRELPNVGDTVNVPSLNKKATVLKVEPSKGEIVVIAGNMKLKLKLSDVVT</sequence>
<feature type="coiled-coil region" evidence="8">
    <location>
        <begin position="1172"/>
        <end position="1226"/>
    </location>
</feature>
<comment type="similarity">
    <text evidence="7">Belongs to the DNA mismatch repair MutS family.</text>
</comment>
<evidence type="ECO:0000259" key="10">
    <source>
        <dbReference type="PROSITE" id="PS00486"/>
    </source>
</evidence>
<feature type="compositionally biased region" description="Polar residues" evidence="9">
    <location>
        <begin position="452"/>
        <end position="467"/>
    </location>
</feature>
<feature type="region of interest" description="Disordered" evidence="9">
    <location>
        <begin position="313"/>
        <end position="371"/>
    </location>
</feature>
<feature type="compositionally biased region" description="Low complexity" evidence="9">
    <location>
        <begin position="1"/>
        <end position="23"/>
    </location>
</feature>
<evidence type="ECO:0000256" key="1">
    <source>
        <dbReference type="ARBA" id="ARBA00022730"/>
    </source>
</evidence>
<evidence type="ECO:0000256" key="2">
    <source>
        <dbReference type="ARBA" id="ARBA00022741"/>
    </source>
</evidence>
<feature type="compositionally biased region" description="Polar residues" evidence="9">
    <location>
        <begin position="32"/>
        <end position="41"/>
    </location>
</feature>
<dbReference type="InterPro" id="IPR046893">
    <property type="entry name" value="MSSS"/>
</dbReference>
<dbReference type="PIRSF" id="PIRSF037677">
    <property type="entry name" value="DNA_mis_repair_Msh6"/>
    <property type="match status" value="1"/>
</dbReference>
<proteinExistence type="inferred from homology"/>
<comment type="function">
    <text evidence="7">Component of the post-replicative DNA mismatch repair system (MMR).</text>
</comment>
<evidence type="ECO:0000256" key="6">
    <source>
        <dbReference type="ARBA" id="ARBA00023125"/>
    </source>
</evidence>
<evidence type="ECO:0000256" key="8">
    <source>
        <dbReference type="SAM" id="Coils"/>
    </source>
</evidence>
<feature type="region of interest" description="Disordered" evidence="9">
    <location>
        <begin position="1"/>
        <end position="48"/>
    </location>
</feature>
<feature type="coiled-coil region" evidence="8">
    <location>
        <begin position="982"/>
        <end position="1009"/>
    </location>
</feature>
<dbReference type="Proteomes" id="UP001604277">
    <property type="component" value="Unassembled WGS sequence"/>
</dbReference>
<keyword evidence="5" id="KW-0694">RNA-binding</keyword>
<evidence type="ECO:0000256" key="9">
    <source>
        <dbReference type="SAM" id="MobiDB-lite"/>
    </source>
</evidence>
<dbReference type="InterPro" id="IPR000432">
    <property type="entry name" value="DNA_mismatch_repair_MutS_C"/>
</dbReference>
<keyword evidence="12" id="KW-1185">Reference proteome</keyword>
<evidence type="ECO:0000256" key="4">
    <source>
        <dbReference type="ARBA" id="ARBA00022840"/>
    </source>
</evidence>
<evidence type="ECO:0000313" key="11">
    <source>
        <dbReference type="EMBL" id="KAL2556287.1"/>
    </source>
</evidence>
<organism evidence="11 12">
    <name type="scientific">Forsythia ovata</name>
    <dbReference type="NCBI Taxonomy" id="205694"/>
    <lineage>
        <taxon>Eukaryota</taxon>
        <taxon>Viridiplantae</taxon>
        <taxon>Streptophyta</taxon>
        <taxon>Embryophyta</taxon>
        <taxon>Tracheophyta</taxon>
        <taxon>Spermatophyta</taxon>
        <taxon>Magnoliopsida</taxon>
        <taxon>eudicotyledons</taxon>
        <taxon>Gunneridae</taxon>
        <taxon>Pentapetalae</taxon>
        <taxon>asterids</taxon>
        <taxon>lamiids</taxon>
        <taxon>Lamiales</taxon>
        <taxon>Oleaceae</taxon>
        <taxon>Forsythieae</taxon>
        <taxon>Forsythia</taxon>
    </lineage>
</organism>
<dbReference type="Pfam" id="PF20297">
    <property type="entry name" value="MSSS"/>
    <property type="match status" value="1"/>
</dbReference>
<gene>
    <name evidence="11" type="ORF">Fot_01026</name>
</gene>
<evidence type="ECO:0000256" key="3">
    <source>
        <dbReference type="ARBA" id="ARBA00022801"/>
    </source>
</evidence>
<dbReference type="InterPro" id="IPR045076">
    <property type="entry name" value="MutS"/>
</dbReference>
<dbReference type="Pfam" id="PF24851">
    <property type="entry name" value="DUF7725"/>
    <property type="match status" value="1"/>
</dbReference>
<dbReference type="GO" id="GO:0016787">
    <property type="term" value="F:hydrolase activity"/>
    <property type="evidence" value="ECO:0007669"/>
    <property type="project" value="UniProtKB-KW"/>
</dbReference>
<dbReference type="GO" id="GO:0030983">
    <property type="term" value="F:mismatched DNA binding"/>
    <property type="evidence" value="ECO:0007669"/>
    <property type="project" value="UniProtKB-UniRule"/>
</dbReference>
<comment type="caution">
    <text evidence="11">The sequence shown here is derived from an EMBL/GenBank/DDBJ whole genome shotgun (WGS) entry which is preliminary data.</text>
</comment>
<feature type="compositionally biased region" description="Polar residues" evidence="9">
    <location>
        <begin position="321"/>
        <end position="365"/>
    </location>
</feature>
<dbReference type="SMART" id="SM00534">
    <property type="entry name" value="MUTSac"/>
    <property type="match status" value="1"/>
</dbReference>
<dbReference type="PANTHER" id="PTHR48466">
    <property type="entry name" value="OS10G0509000 PROTEIN-RELATED"/>
    <property type="match status" value="1"/>
</dbReference>
<keyword evidence="4 7" id="KW-0067">ATP-binding</keyword>